<protein>
    <submittedName>
        <fullName evidence="5">Arginase</fullName>
        <ecNumber evidence="5">3.5.3.1</ecNumber>
    </submittedName>
</protein>
<sequence>MTILCVPYHLDEYLPRFRFRLPERVGTVEADLPDADRWTRMAALHGAVADRVAAHVRAGRVPKVLSGDCMVALGTTAGVQRAGVDPAVVWFDAHGDVQTMQTSASGYEGGIPLRVLAGYRPDPATDRLGLRDIDEERLLLVDGRDLDPPEVEYLRGSAVRRSTVAGIEPTVLPEGPLLLHVDLDVIDASEAPGLLFPTPGGPRTDEVLTAVRTVLETGRVTALSVGCTWAPDEELDADGGVRDRLLTALLEASA</sequence>
<keyword evidence="1" id="KW-0479">Metal-binding</keyword>
<evidence type="ECO:0000256" key="1">
    <source>
        <dbReference type="ARBA" id="ARBA00022723"/>
    </source>
</evidence>
<evidence type="ECO:0000313" key="5">
    <source>
        <dbReference type="EMBL" id="MBE1456993.1"/>
    </source>
</evidence>
<proteinExistence type="inferred from homology"/>
<dbReference type="RefSeq" id="WP_225942353.1">
    <property type="nucleotide sequence ID" value="NZ_BMXJ01000006.1"/>
</dbReference>
<comment type="similarity">
    <text evidence="4">Belongs to the arginase family.</text>
</comment>
<evidence type="ECO:0000256" key="4">
    <source>
        <dbReference type="PROSITE-ProRule" id="PRU00742"/>
    </source>
</evidence>
<dbReference type="EC" id="3.5.3.1" evidence="5"/>
<dbReference type="PRINTS" id="PR00116">
    <property type="entry name" value="ARGINASE"/>
</dbReference>
<organism evidence="5 6">
    <name type="scientific">Nocardiopsis terrae</name>
    <dbReference type="NCBI Taxonomy" id="372655"/>
    <lineage>
        <taxon>Bacteria</taxon>
        <taxon>Bacillati</taxon>
        <taxon>Actinomycetota</taxon>
        <taxon>Actinomycetes</taxon>
        <taxon>Streptosporangiales</taxon>
        <taxon>Nocardiopsidaceae</taxon>
        <taxon>Nocardiopsis</taxon>
    </lineage>
</organism>
<dbReference type="InterPro" id="IPR023696">
    <property type="entry name" value="Ureohydrolase_dom_sf"/>
</dbReference>
<dbReference type="InterPro" id="IPR006035">
    <property type="entry name" value="Ureohydrolase"/>
</dbReference>
<evidence type="ECO:0000256" key="2">
    <source>
        <dbReference type="ARBA" id="ARBA00022801"/>
    </source>
</evidence>
<evidence type="ECO:0000313" key="6">
    <source>
        <dbReference type="Proteomes" id="UP000598217"/>
    </source>
</evidence>
<dbReference type="Proteomes" id="UP000598217">
    <property type="component" value="Unassembled WGS sequence"/>
</dbReference>
<dbReference type="GO" id="GO:0004053">
    <property type="term" value="F:arginase activity"/>
    <property type="evidence" value="ECO:0007669"/>
    <property type="project" value="UniProtKB-EC"/>
</dbReference>
<dbReference type="Gene3D" id="3.40.800.10">
    <property type="entry name" value="Ureohydrolase domain"/>
    <property type="match status" value="1"/>
</dbReference>
<keyword evidence="3" id="KW-0464">Manganese</keyword>
<keyword evidence="2 5" id="KW-0378">Hydrolase</keyword>
<name>A0ABR9HD85_9ACTN</name>
<accession>A0ABR9HD85</accession>
<gene>
    <name evidence="5" type="ORF">H4W79_001207</name>
</gene>
<comment type="caution">
    <text evidence="5">The sequence shown here is derived from an EMBL/GenBank/DDBJ whole genome shotgun (WGS) entry which is preliminary data.</text>
</comment>
<dbReference type="PANTHER" id="PTHR43782:SF3">
    <property type="entry name" value="ARGINASE"/>
    <property type="match status" value="1"/>
</dbReference>
<evidence type="ECO:0000256" key="3">
    <source>
        <dbReference type="ARBA" id="ARBA00023211"/>
    </source>
</evidence>
<keyword evidence="6" id="KW-1185">Reference proteome</keyword>
<dbReference type="Pfam" id="PF00491">
    <property type="entry name" value="Arginase"/>
    <property type="match status" value="1"/>
</dbReference>
<dbReference type="PROSITE" id="PS51409">
    <property type="entry name" value="ARGINASE_2"/>
    <property type="match status" value="1"/>
</dbReference>
<dbReference type="EMBL" id="JADBDY010000001">
    <property type="protein sequence ID" value="MBE1456993.1"/>
    <property type="molecule type" value="Genomic_DNA"/>
</dbReference>
<dbReference type="SUPFAM" id="SSF52768">
    <property type="entry name" value="Arginase/deacetylase"/>
    <property type="match status" value="1"/>
</dbReference>
<reference evidence="5 6" key="1">
    <citation type="submission" date="2020-10" db="EMBL/GenBank/DDBJ databases">
        <title>Sequencing the genomes of 1000 actinobacteria strains.</title>
        <authorList>
            <person name="Klenk H.-P."/>
        </authorList>
    </citation>
    <scope>NUCLEOTIDE SEQUENCE [LARGE SCALE GENOMIC DNA]</scope>
    <source>
        <strain evidence="5 6">DSM 45157</strain>
    </source>
</reference>
<dbReference type="PANTHER" id="PTHR43782">
    <property type="entry name" value="ARGINASE"/>
    <property type="match status" value="1"/>
</dbReference>